<reference evidence="2 3" key="1">
    <citation type="submission" date="2015-03" db="EMBL/GenBank/DDBJ databases">
        <title>Genome sequence of Pseudoalteromonas aurantia.</title>
        <authorList>
            <person name="Xie B.-B."/>
            <person name="Rong J.-C."/>
            <person name="Qin Q.-L."/>
            <person name="Zhang Y.-Z."/>
        </authorList>
    </citation>
    <scope>NUCLEOTIDE SEQUENCE [LARGE SCALE GENOMIC DNA]</scope>
    <source>
        <strain evidence="2 3">208</strain>
    </source>
</reference>
<gene>
    <name evidence="2" type="ORF">PAUR_b1073</name>
</gene>
<evidence type="ECO:0000313" key="2">
    <source>
        <dbReference type="EMBL" id="MBE0370938.1"/>
    </source>
</evidence>
<comment type="caution">
    <text evidence="2">The sequence shown here is derived from an EMBL/GenBank/DDBJ whole genome shotgun (WGS) entry which is preliminary data.</text>
</comment>
<dbReference type="EMBL" id="AQGV01000015">
    <property type="protein sequence ID" value="MBE0370938.1"/>
    <property type="molecule type" value="Genomic_DNA"/>
</dbReference>
<evidence type="ECO:0000313" key="3">
    <source>
        <dbReference type="Proteomes" id="UP000615755"/>
    </source>
</evidence>
<keyword evidence="1" id="KW-1133">Transmembrane helix</keyword>
<name>A0ABR9EMK9_9GAMM</name>
<keyword evidence="1" id="KW-0812">Transmembrane</keyword>
<sequence>MASLQKNRLLTLNGGFFIFSSVFIIGLTGLISLFCND</sequence>
<protein>
    <submittedName>
        <fullName evidence="2">Uncharacterized protein</fullName>
    </submittedName>
</protein>
<dbReference type="Proteomes" id="UP000615755">
    <property type="component" value="Unassembled WGS sequence"/>
</dbReference>
<proteinExistence type="predicted"/>
<accession>A0ABR9EMK9</accession>
<feature type="transmembrane region" description="Helical" evidence="1">
    <location>
        <begin position="12"/>
        <end position="34"/>
    </location>
</feature>
<keyword evidence="3" id="KW-1185">Reference proteome</keyword>
<organism evidence="2 3">
    <name type="scientific">Pseudoalteromonas aurantia 208</name>
    <dbReference type="NCBI Taxonomy" id="1314867"/>
    <lineage>
        <taxon>Bacteria</taxon>
        <taxon>Pseudomonadati</taxon>
        <taxon>Pseudomonadota</taxon>
        <taxon>Gammaproteobacteria</taxon>
        <taxon>Alteromonadales</taxon>
        <taxon>Pseudoalteromonadaceae</taxon>
        <taxon>Pseudoalteromonas</taxon>
    </lineage>
</organism>
<evidence type="ECO:0000256" key="1">
    <source>
        <dbReference type="SAM" id="Phobius"/>
    </source>
</evidence>
<keyword evidence="1" id="KW-0472">Membrane</keyword>